<dbReference type="PANTHER" id="PTHR37299">
    <property type="entry name" value="TRANSCRIPTIONAL REGULATOR-RELATED"/>
    <property type="match status" value="1"/>
</dbReference>
<gene>
    <name evidence="5" type="ORF">PP2015_148</name>
</gene>
<evidence type="ECO:0000256" key="2">
    <source>
        <dbReference type="PROSITE-ProRule" id="PRU00169"/>
    </source>
</evidence>
<dbReference type="Gene3D" id="2.40.50.1020">
    <property type="entry name" value="LytTr DNA-binding domain"/>
    <property type="match status" value="1"/>
</dbReference>
<dbReference type="PROSITE" id="PS50930">
    <property type="entry name" value="HTH_LYTTR"/>
    <property type="match status" value="1"/>
</dbReference>
<dbReference type="PATRIC" id="fig|161398.10.peg.153"/>
<keyword evidence="1" id="KW-0902">Two-component regulatory system</keyword>
<dbReference type="SUPFAM" id="SSF52172">
    <property type="entry name" value="CheY-like"/>
    <property type="match status" value="1"/>
</dbReference>
<keyword evidence="6" id="KW-1185">Reference proteome</keyword>
<dbReference type="STRING" id="161398.PP2015_148"/>
<proteinExistence type="predicted"/>
<dbReference type="InterPro" id="IPR007492">
    <property type="entry name" value="LytTR_DNA-bd_dom"/>
</dbReference>
<evidence type="ECO:0000256" key="1">
    <source>
        <dbReference type="ARBA" id="ARBA00023012"/>
    </source>
</evidence>
<dbReference type="SMART" id="SM00448">
    <property type="entry name" value="REC"/>
    <property type="match status" value="1"/>
</dbReference>
<dbReference type="InterPro" id="IPR046947">
    <property type="entry name" value="LytR-like"/>
</dbReference>
<dbReference type="PROSITE" id="PS50110">
    <property type="entry name" value="RESPONSE_REGULATORY"/>
    <property type="match status" value="1"/>
</dbReference>
<feature type="domain" description="HTH LytTR-type" evidence="4">
    <location>
        <begin position="136"/>
        <end position="240"/>
    </location>
</feature>
<dbReference type="GO" id="GO:0000156">
    <property type="term" value="F:phosphorelay response regulator activity"/>
    <property type="evidence" value="ECO:0007669"/>
    <property type="project" value="InterPro"/>
</dbReference>
<dbReference type="Pfam" id="PF04397">
    <property type="entry name" value="LytTR"/>
    <property type="match status" value="1"/>
</dbReference>
<dbReference type="EMBL" id="CP013187">
    <property type="protein sequence ID" value="ALO40676.1"/>
    <property type="molecule type" value="Genomic_DNA"/>
</dbReference>
<dbReference type="RefSeq" id="WP_058028469.1">
    <property type="nucleotide sequence ID" value="NZ_CP013187.1"/>
</dbReference>
<evidence type="ECO:0000259" key="3">
    <source>
        <dbReference type="PROSITE" id="PS50110"/>
    </source>
</evidence>
<dbReference type="PANTHER" id="PTHR37299:SF1">
    <property type="entry name" value="STAGE 0 SPORULATION PROTEIN A HOMOLOG"/>
    <property type="match status" value="1"/>
</dbReference>
<dbReference type="Pfam" id="PF00072">
    <property type="entry name" value="Response_reg"/>
    <property type="match status" value="1"/>
</dbReference>
<dbReference type="SMART" id="SM00850">
    <property type="entry name" value="LytTR"/>
    <property type="match status" value="1"/>
</dbReference>
<keyword evidence="2" id="KW-0597">Phosphoprotein</keyword>
<dbReference type="InterPro" id="IPR001789">
    <property type="entry name" value="Sig_transdc_resp-reg_receiver"/>
</dbReference>
<dbReference type="InterPro" id="IPR011006">
    <property type="entry name" value="CheY-like_superfamily"/>
</dbReference>
<evidence type="ECO:0000313" key="6">
    <source>
        <dbReference type="Proteomes" id="UP000061457"/>
    </source>
</evidence>
<sequence length="243" mass="27069">MQPKATIKVLIIDDEPLARAELQRLLKKHKQIEVLGEAQNIIEGKALVEDLEPDAIFLDIEMPGGTGLELAEQLKGEIPIVFCTAYNEFAVDAFSLNAVDYLLKPAAPARLEKAIEKLTSLLSETESTQLEDDFKLMVKFADKMKIILLRDILRFESVGNHAAIYTEFGKSYIHSSLSKIEAKLDPSVYLRASRSEIIRLDAVVHLEESINYGLTATLSNGSEVDISRRQASALKKQMSFSAF</sequence>
<protein>
    <submittedName>
        <fullName evidence="5">LytTR family two component transcriptional regulator</fullName>
    </submittedName>
</protein>
<evidence type="ECO:0000259" key="4">
    <source>
        <dbReference type="PROSITE" id="PS50930"/>
    </source>
</evidence>
<dbReference type="Gene3D" id="3.40.50.2300">
    <property type="match status" value="1"/>
</dbReference>
<feature type="modified residue" description="4-aspartylphosphate" evidence="2">
    <location>
        <position position="59"/>
    </location>
</feature>
<name>A0A0S2JXU2_9GAMM</name>
<feature type="domain" description="Response regulatory" evidence="3">
    <location>
        <begin position="8"/>
        <end position="119"/>
    </location>
</feature>
<dbReference type="Proteomes" id="UP000061457">
    <property type="component" value="Chromosome I"/>
</dbReference>
<dbReference type="AlphaFoldDB" id="A0A0S2JXU2"/>
<dbReference type="GO" id="GO:0003677">
    <property type="term" value="F:DNA binding"/>
    <property type="evidence" value="ECO:0007669"/>
    <property type="project" value="InterPro"/>
</dbReference>
<organism evidence="5 6">
    <name type="scientific">Pseudoalteromonas phenolica</name>
    <dbReference type="NCBI Taxonomy" id="161398"/>
    <lineage>
        <taxon>Bacteria</taxon>
        <taxon>Pseudomonadati</taxon>
        <taxon>Pseudomonadota</taxon>
        <taxon>Gammaproteobacteria</taxon>
        <taxon>Alteromonadales</taxon>
        <taxon>Pseudoalteromonadaceae</taxon>
        <taxon>Pseudoalteromonas</taxon>
    </lineage>
</organism>
<dbReference type="KEGG" id="pphe:PP2015_148"/>
<reference evidence="6" key="1">
    <citation type="submission" date="2015-11" db="EMBL/GenBank/DDBJ databases">
        <authorList>
            <person name="Kim K.M."/>
        </authorList>
    </citation>
    <scope>NUCLEOTIDE SEQUENCE [LARGE SCALE GENOMIC DNA]</scope>
    <source>
        <strain evidence="6">KCTC 12086</strain>
    </source>
</reference>
<evidence type="ECO:0000313" key="5">
    <source>
        <dbReference type="EMBL" id="ALO40676.1"/>
    </source>
</evidence>
<accession>A0A0S2JXU2</accession>
<dbReference type="OrthoDB" id="9793111at2"/>